<evidence type="ECO:0008006" key="5">
    <source>
        <dbReference type="Google" id="ProtNLM"/>
    </source>
</evidence>
<accession>A0A452V5L4</accession>
<name>A0A452V5L4_URSMA</name>
<dbReference type="InterPro" id="IPR003213">
    <property type="entry name" value="Cyt_c_oxidase_su6B"/>
</dbReference>
<dbReference type="GO" id="GO:0045277">
    <property type="term" value="C:respiratory chain complex IV"/>
    <property type="evidence" value="ECO:0007669"/>
    <property type="project" value="InterPro"/>
</dbReference>
<dbReference type="Ensembl" id="ENSUMAT00000034064.1">
    <property type="protein sequence ID" value="ENSUMAP00000028805.1"/>
    <property type="gene ID" value="ENSUMAG00000020919.1"/>
</dbReference>
<evidence type="ECO:0000256" key="2">
    <source>
        <dbReference type="ARBA" id="ARBA00023128"/>
    </source>
</evidence>
<evidence type="ECO:0000313" key="4">
    <source>
        <dbReference type="Ensembl" id="ENSUMAP00000028805"/>
    </source>
</evidence>
<dbReference type="PANTHER" id="PTHR11387">
    <property type="entry name" value="CYTOCHROME C OXIDASE SUBUNIT 6B"/>
    <property type="match status" value="1"/>
</dbReference>
<dbReference type="GO" id="GO:0005739">
    <property type="term" value="C:mitochondrion"/>
    <property type="evidence" value="ECO:0007669"/>
    <property type="project" value="UniProtKB-SubCell"/>
</dbReference>
<keyword evidence="2" id="KW-0496">Mitochondrion</keyword>
<dbReference type="Gene3D" id="1.10.10.140">
    <property type="entry name" value="Cytochrome c oxidase, subunit VIb"/>
    <property type="match status" value="1"/>
</dbReference>
<comment type="subcellular location">
    <subcellularLocation>
        <location evidence="1">Mitochondrion</location>
    </subcellularLocation>
</comment>
<organism evidence="4">
    <name type="scientific">Ursus maritimus</name>
    <name type="common">Polar bear</name>
    <name type="synonym">Thalarctos maritimus</name>
    <dbReference type="NCBI Taxonomy" id="29073"/>
    <lineage>
        <taxon>Eukaryota</taxon>
        <taxon>Metazoa</taxon>
        <taxon>Chordata</taxon>
        <taxon>Craniata</taxon>
        <taxon>Vertebrata</taxon>
        <taxon>Euteleostomi</taxon>
        <taxon>Mammalia</taxon>
        <taxon>Eutheria</taxon>
        <taxon>Laurasiatheria</taxon>
        <taxon>Carnivora</taxon>
        <taxon>Caniformia</taxon>
        <taxon>Ursidae</taxon>
        <taxon>Ursus</taxon>
    </lineage>
</organism>
<dbReference type="InterPro" id="IPR036549">
    <property type="entry name" value="CX6/COA6-like_sf"/>
</dbReference>
<dbReference type="InterPro" id="IPR048280">
    <property type="entry name" value="COX6B-like"/>
</dbReference>
<protein>
    <recommendedName>
        <fullName evidence="5">Cytochrome c oxidase subunit 6B1-like</fullName>
    </recommendedName>
</protein>
<evidence type="ECO:0000256" key="3">
    <source>
        <dbReference type="ARBA" id="ARBA00023157"/>
    </source>
</evidence>
<dbReference type="AlphaFoldDB" id="A0A452V5L4"/>
<evidence type="ECO:0000256" key="1">
    <source>
        <dbReference type="ARBA" id="ARBA00004173"/>
    </source>
</evidence>
<sequence>MAGAKLGVSTMAEEIKTKIKNYWTAPSESHFPNQNQTRNCWQNHVDFHHCEKIMTDKGGGVSTCEWYQCDDHQPEGTFPVKI</sequence>
<proteinExistence type="predicted"/>
<keyword evidence="3" id="KW-1015">Disulfide bond</keyword>
<dbReference type="GeneTree" id="ENSGT00940000156204"/>
<reference evidence="4" key="1">
    <citation type="submission" date="2019-03" db="UniProtKB">
        <authorList>
            <consortium name="Ensembl"/>
        </authorList>
    </citation>
    <scope>IDENTIFICATION</scope>
</reference>
<dbReference type="SUPFAM" id="SSF47694">
    <property type="entry name" value="Cytochrome c oxidase subunit h"/>
    <property type="match status" value="1"/>
</dbReference>
<dbReference type="Pfam" id="PF02297">
    <property type="entry name" value="COX6B"/>
    <property type="match status" value="1"/>
</dbReference>